<organism evidence="3 4">
    <name type="scientific">Microthyrium microscopicum</name>
    <dbReference type="NCBI Taxonomy" id="703497"/>
    <lineage>
        <taxon>Eukaryota</taxon>
        <taxon>Fungi</taxon>
        <taxon>Dikarya</taxon>
        <taxon>Ascomycota</taxon>
        <taxon>Pezizomycotina</taxon>
        <taxon>Dothideomycetes</taxon>
        <taxon>Dothideomycetes incertae sedis</taxon>
        <taxon>Microthyriales</taxon>
        <taxon>Microthyriaceae</taxon>
        <taxon>Microthyrium</taxon>
    </lineage>
</organism>
<accession>A0A6A6U2J1</accession>
<dbReference type="Pfam" id="PF00753">
    <property type="entry name" value="Lactamase_B"/>
    <property type="match status" value="1"/>
</dbReference>
<dbReference type="SUPFAM" id="SSF56281">
    <property type="entry name" value="Metallo-hydrolase/oxidoreductase"/>
    <property type="match status" value="1"/>
</dbReference>
<evidence type="ECO:0000259" key="2">
    <source>
        <dbReference type="SMART" id="SM00849"/>
    </source>
</evidence>
<evidence type="ECO:0000313" key="4">
    <source>
        <dbReference type="Proteomes" id="UP000799302"/>
    </source>
</evidence>
<protein>
    <submittedName>
        <fullName evidence="3">Metallo-hydrolase/oxidoreductase</fullName>
    </submittedName>
</protein>
<dbReference type="CDD" id="cd07724">
    <property type="entry name" value="POD-like_MBL-fold"/>
    <property type="match status" value="1"/>
</dbReference>
<dbReference type="Proteomes" id="UP000799302">
    <property type="component" value="Unassembled WGS sequence"/>
</dbReference>
<dbReference type="GO" id="GO:0016787">
    <property type="term" value="F:hydrolase activity"/>
    <property type="evidence" value="ECO:0007669"/>
    <property type="project" value="UniProtKB-KW"/>
</dbReference>
<dbReference type="AlphaFoldDB" id="A0A6A6U2J1"/>
<dbReference type="InterPro" id="IPR036866">
    <property type="entry name" value="RibonucZ/Hydroxyglut_hydro"/>
</dbReference>
<keyword evidence="1" id="KW-0479">Metal-binding</keyword>
<evidence type="ECO:0000256" key="1">
    <source>
        <dbReference type="ARBA" id="ARBA00022723"/>
    </source>
</evidence>
<gene>
    <name evidence="3" type="ORF">BT63DRAFT_86648</name>
</gene>
<dbReference type="GO" id="GO:0070813">
    <property type="term" value="P:hydrogen sulfide metabolic process"/>
    <property type="evidence" value="ECO:0007669"/>
    <property type="project" value="TreeGrafter"/>
</dbReference>
<dbReference type="InterPro" id="IPR051682">
    <property type="entry name" value="Mito_Persulfide_Diox"/>
</dbReference>
<dbReference type="OrthoDB" id="449487at2759"/>
<dbReference type="SMART" id="SM00849">
    <property type="entry name" value="Lactamase_B"/>
    <property type="match status" value="1"/>
</dbReference>
<dbReference type="InterPro" id="IPR044528">
    <property type="entry name" value="POD-like_MBL-fold"/>
</dbReference>
<dbReference type="InterPro" id="IPR001279">
    <property type="entry name" value="Metallo-B-lactamas"/>
</dbReference>
<evidence type="ECO:0000313" key="3">
    <source>
        <dbReference type="EMBL" id="KAF2665164.1"/>
    </source>
</evidence>
<name>A0A6A6U2J1_9PEZI</name>
<dbReference type="PANTHER" id="PTHR43084">
    <property type="entry name" value="PERSULFIDE DIOXYGENASE ETHE1"/>
    <property type="match status" value="1"/>
</dbReference>
<reference evidence="3" key="1">
    <citation type="journal article" date="2020" name="Stud. Mycol.">
        <title>101 Dothideomycetes genomes: a test case for predicting lifestyles and emergence of pathogens.</title>
        <authorList>
            <person name="Haridas S."/>
            <person name="Albert R."/>
            <person name="Binder M."/>
            <person name="Bloem J."/>
            <person name="Labutti K."/>
            <person name="Salamov A."/>
            <person name="Andreopoulos B."/>
            <person name="Baker S."/>
            <person name="Barry K."/>
            <person name="Bills G."/>
            <person name="Bluhm B."/>
            <person name="Cannon C."/>
            <person name="Castanera R."/>
            <person name="Culley D."/>
            <person name="Daum C."/>
            <person name="Ezra D."/>
            <person name="Gonzalez J."/>
            <person name="Henrissat B."/>
            <person name="Kuo A."/>
            <person name="Liang C."/>
            <person name="Lipzen A."/>
            <person name="Lutzoni F."/>
            <person name="Magnuson J."/>
            <person name="Mondo S."/>
            <person name="Nolan M."/>
            <person name="Ohm R."/>
            <person name="Pangilinan J."/>
            <person name="Park H.-J."/>
            <person name="Ramirez L."/>
            <person name="Alfaro M."/>
            <person name="Sun H."/>
            <person name="Tritt A."/>
            <person name="Yoshinaga Y."/>
            <person name="Zwiers L.-H."/>
            <person name="Turgeon B."/>
            <person name="Goodwin S."/>
            <person name="Spatafora J."/>
            <person name="Crous P."/>
            <person name="Grigoriev I."/>
        </authorList>
    </citation>
    <scope>NUCLEOTIDE SEQUENCE</scope>
    <source>
        <strain evidence="3">CBS 115976</strain>
    </source>
</reference>
<feature type="domain" description="Metallo-beta-lactamase" evidence="2">
    <location>
        <begin position="24"/>
        <end position="217"/>
    </location>
</feature>
<dbReference type="GO" id="GO:0006749">
    <property type="term" value="P:glutathione metabolic process"/>
    <property type="evidence" value="ECO:0007669"/>
    <property type="project" value="InterPro"/>
</dbReference>
<keyword evidence="4" id="KW-1185">Reference proteome</keyword>
<proteinExistence type="predicted"/>
<dbReference type="GO" id="GO:0050313">
    <property type="term" value="F:sulfur dioxygenase activity"/>
    <property type="evidence" value="ECO:0007669"/>
    <property type="project" value="InterPro"/>
</dbReference>
<dbReference type="EMBL" id="MU004241">
    <property type="protein sequence ID" value="KAF2665164.1"/>
    <property type="molecule type" value="Genomic_DNA"/>
</dbReference>
<dbReference type="PANTHER" id="PTHR43084:SF1">
    <property type="entry name" value="PERSULFIDE DIOXYGENASE ETHE1, MITOCHONDRIAL"/>
    <property type="match status" value="1"/>
</dbReference>
<dbReference type="GO" id="GO:0046872">
    <property type="term" value="F:metal ion binding"/>
    <property type="evidence" value="ECO:0007669"/>
    <property type="project" value="UniProtKB-KW"/>
</dbReference>
<sequence>MAALATKQIPSEPLVHTQFETVTGTWQYIVADPNTKIAVIIDSVLDFDPATATVSTKAADNLLTSIRDHGYSVSHILETHAHADHLTAARYLKSKLTCGAQQPLVCIGAGIEQVQRTFAENYGISDTDLAGAFDKTFGDNEQFQIGGFTATVLHLPGHTPDHIGYKIGSNVFTGDSMFNPDVGSARCDFPGGSPVELFASTRKLLALPAHFRLYTGHDYPPAGREAQAYYTVEEHRQQNKHVGSQANREDFIKWRSERDSQLGEPRLLHQALQVNIRGGRLPTVNQQGMRLIKASVKGEATLLAAL</sequence>
<dbReference type="Gene3D" id="3.60.15.10">
    <property type="entry name" value="Ribonuclease Z/Hydroxyacylglutathione hydrolase-like"/>
    <property type="match status" value="1"/>
</dbReference>
<keyword evidence="3" id="KW-0378">Hydrolase</keyword>